<feature type="compositionally biased region" description="Basic and acidic residues" evidence="1">
    <location>
        <begin position="375"/>
        <end position="392"/>
    </location>
</feature>
<dbReference type="Proteomes" id="UP001331761">
    <property type="component" value="Unassembled WGS sequence"/>
</dbReference>
<accession>A0AAN8FDB2</accession>
<name>A0AAN8FDB2_TRICO</name>
<gene>
    <name evidence="2" type="ORF">GCK32_007463</name>
</gene>
<evidence type="ECO:0000256" key="1">
    <source>
        <dbReference type="SAM" id="MobiDB-lite"/>
    </source>
</evidence>
<organism evidence="2 3">
    <name type="scientific">Trichostrongylus colubriformis</name>
    <name type="common">Black scour worm</name>
    <dbReference type="NCBI Taxonomy" id="6319"/>
    <lineage>
        <taxon>Eukaryota</taxon>
        <taxon>Metazoa</taxon>
        <taxon>Ecdysozoa</taxon>
        <taxon>Nematoda</taxon>
        <taxon>Chromadorea</taxon>
        <taxon>Rhabditida</taxon>
        <taxon>Rhabditina</taxon>
        <taxon>Rhabditomorpha</taxon>
        <taxon>Strongyloidea</taxon>
        <taxon>Trichostrongylidae</taxon>
        <taxon>Trichostrongylus</taxon>
    </lineage>
</organism>
<feature type="region of interest" description="Disordered" evidence="1">
    <location>
        <begin position="363"/>
        <end position="395"/>
    </location>
</feature>
<comment type="caution">
    <text evidence="2">The sequence shown here is derived from an EMBL/GenBank/DDBJ whole genome shotgun (WGS) entry which is preliminary data.</text>
</comment>
<sequence length="620" mass="71375">MVITEEVPPAKDMYYDYPTTAAYEGPLDSTPRTEDVYGEPLTHHVSVYHSGRSDEPAPKPEEERIDIADAAKALGERVTGLFKRGPAHLDYPVSERYEGPVDSTHRMDDIYGEPLTHHVTVYHSGRSDEPVPKPEEERIDIADAAKALGERVTGLFKRGPAHLDYPVSERYEGPVDIIHRMDDIYDEPLTHHVTVYHSGRSEELISYPEEDLQLIQKAFRQKAIGSSHIHYPLSDSCKKPLEEEYRTCDMNGGAFNDYGGARGSEEDIISVSKRPVTTRIAGDVKHYDLTNDTSGTYENVRNKVDLDVFFNVQSQKAKGLAEVTYQEPKEEELVFLRADKLERDQQPLGFSVSISARQPVDRTSSELFSSPLRESSSDTRYLREHSLRSERGRQHRLSPHTWTTVRERTEVTYVRKVRVERSLSPQTPVRSHFIKRVPYKTNGEPRDNAYTCKTSNFDERVMVHHPIYPPNESLYRNGTYNVEMRNGRSRTYSPVREVAAFDRTEWIDQRPSYIPPNRRSDEIFTVGTPFIMGHVERDDNGCAYLRYQSSGLQERPPLPERIDDLPMIEEGAIECRRATVRAGLRDMDTVGLVQDEEELERRRRPIRRARQRMRNYCTML</sequence>
<evidence type="ECO:0000313" key="3">
    <source>
        <dbReference type="Proteomes" id="UP001331761"/>
    </source>
</evidence>
<proteinExistence type="predicted"/>
<protein>
    <submittedName>
        <fullName evidence="2">Uncharacterized protein</fullName>
    </submittedName>
</protein>
<reference evidence="2 3" key="1">
    <citation type="submission" date="2019-10" db="EMBL/GenBank/DDBJ databases">
        <title>Assembly and Annotation for the nematode Trichostrongylus colubriformis.</title>
        <authorList>
            <person name="Martin J."/>
        </authorList>
    </citation>
    <scope>NUCLEOTIDE SEQUENCE [LARGE SCALE GENOMIC DNA]</scope>
    <source>
        <strain evidence="2">G859</strain>
        <tissue evidence="2">Whole worm</tissue>
    </source>
</reference>
<keyword evidence="3" id="KW-1185">Reference proteome</keyword>
<evidence type="ECO:0000313" key="2">
    <source>
        <dbReference type="EMBL" id="KAK5977586.1"/>
    </source>
</evidence>
<feature type="compositionally biased region" description="Polar residues" evidence="1">
    <location>
        <begin position="365"/>
        <end position="374"/>
    </location>
</feature>
<dbReference type="AlphaFoldDB" id="A0AAN8FDB2"/>
<dbReference type="EMBL" id="WIXE01010415">
    <property type="protein sequence ID" value="KAK5977586.1"/>
    <property type="molecule type" value="Genomic_DNA"/>
</dbReference>